<sequence>MVTSKWIVGVLHEQNKDLFKDIAYSTIIYTCLSCSKRNASL</sequence>
<proteinExistence type="predicted"/>
<protein>
    <submittedName>
        <fullName evidence="1">Uncharacterized protein</fullName>
    </submittedName>
</protein>
<dbReference type="EMBL" id="BLXO01000010">
    <property type="protein sequence ID" value="GFN47405.1"/>
    <property type="molecule type" value="Genomic_DNA"/>
</dbReference>
<reference evidence="1 2" key="1">
    <citation type="submission" date="2020-06" db="EMBL/GenBank/DDBJ databases">
        <title>The genome sequence of Candidatus Regiella insecticola strain Tut.</title>
        <authorList>
            <person name="Nikoh N."/>
            <person name="Tsuchida T."/>
            <person name="Koga R."/>
            <person name="Oshima K."/>
            <person name="Hattori M."/>
            <person name="Fukatsu T."/>
        </authorList>
    </citation>
    <scope>NUCLEOTIDE SEQUENCE [LARGE SCALE GENOMIC DNA]</scope>
    <source>
        <strain evidence="1 2">Tut</strain>
    </source>
</reference>
<dbReference type="Proteomes" id="UP000504714">
    <property type="component" value="Unassembled WGS sequence"/>
</dbReference>
<evidence type="ECO:0000313" key="2">
    <source>
        <dbReference type="Proteomes" id="UP000504714"/>
    </source>
</evidence>
<comment type="caution">
    <text evidence="1">The sequence shown here is derived from an EMBL/GenBank/DDBJ whole genome shotgun (WGS) entry which is preliminary data.</text>
</comment>
<gene>
    <name evidence="1" type="ORF">RINTU1_34640</name>
</gene>
<dbReference type="AlphaFoldDB" id="A0A6L2ZSL5"/>
<organism evidence="1 2">
    <name type="scientific">Candidatus Regiella insecticola</name>
    <dbReference type="NCBI Taxonomy" id="138073"/>
    <lineage>
        <taxon>Bacteria</taxon>
        <taxon>Pseudomonadati</taxon>
        <taxon>Pseudomonadota</taxon>
        <taxon>Gammaproteobacteria</taxon>
        <taxon>Enterobacterales</taxon>
        <taxon>Enterobacteriaceae</taxon>
        <taxon>aphid secondary symbionts</taxon>
        <taxon>Candidatus Regiella</taxon>
    </lineage>
</organism>
<name>A0A6L2ZSL5_9ENTR</name>
<accession>A0A6L2ZSL5</accession>
<evidence type="ECO:0000313" key="1">
    <source>
        <dbReference type="EMBL" id="GFN47405.1"/>
    </source>
</evidence>